<keyword evidence="8" id="KW-1133">Transmembrane helix</keyword>
<comment type="subcellular location">
    <subcellularLocation>
        <location evidence="1">Cell inner membrane</location>
        <topology evidence="1">Single-pass membrane protein</topology>
        <orientation evidence="1">Periplasmic side</orientation>
    </subcellularLocation>
</comment>
<protein>
    <submittedName>
        <fullName evidence="12">Energy transducer TonB</fullName>
    </submittedName>
</protein>
<evidence type="ECO:0000256" key="10">
    <source>
        <dbReference type="SAM" id="SignalP"/>
    </source>
</evidence>
<dbReference type="RefSeq" id="WP_152601635.1">
    <property type="nucleotide sequence ID" value="NZ_CABVQD010000005.1"/>
</dbReference>
<keyword evidence="7" id="KW-0653">Protein transport</keyword>
<dbReference type="GO" id="GO:0031992">
    <property type="term" value="F:energy transducer activity"/>
    <property type="evidence" value="ECO:0007669"/>
    <property type="project" value="TreeGrafter"/>
</dbReference>
<accession>A0A6J5DCH7</accession>
<dbReference type="PROSITE" id="PS52015">
    <property type="entry name" value="TONB_CTD"/>
    <property type="match status" value="1"/>
</dbReference>
<dbReference type="EMBL" id="CABVQD010000005">
    <property type="protein sequence ID" value="VWB50591.1"/>
    <property type="molecule type" value="Genomic_DNA"/>
</dbReference>
<dbReference type="PANTHER" id="PTHR33446:SF2">
    <property type="entry name" value="PROTEIN TONB"/>
    <property type="match status" value="1"/>
</dbReference>
<evidence type="ECO:0000256" key="5">
    <source>
        <dbReference type="ARBA" id="ARBA00022519"/>
    </source>
</evidence>
<evidence type="ECO:0000256" key="9">
    <source>
        <dbReference type="ARBA" id="ARBA00023136"/>
    </source>
</evidence>
<dbReference type="GO" id="GO:0098797">
    <property type="term" value="C:plasma membrane protein complex"/>
    <property type="evidence" value="ECO:0007669"/>
    <property type="project" value="TreeGrafter"/>
</dbReference>
<dbReference type="Pfam" id="PF03544">
    <property type="entry name" value="TonB_C"/>
    <property type="match status" value="1"/>
</dbReference>
<keyword evidence="9" id="KW-0472">Membrane</keyword>
<evidence type="ECO:0000256" key="2">
    <source>
        <dbReference type="ARBA" id="ARBA00006555"/>
    </source>
</evidence>
<reference evidence="12 13" key="1">
    <citation type="submission" date="2019-09" db="EMBL/GenBank/DDBJ databases">
        <authorList>
            <person name="Depoorter E."/>
        </authorList>
    </citation>
    <scope>NUCLEOTIDE SEQUENCE [LARGE SCALE GENOMIC DNA]</scope>
    <source>
        <strain evidence="12">LMG 30113</strain>
    </source>
</reference>
<dbReference type="NCBIfam" id="TIGR01352">
    <property type="entry name" value="tonB_Cterm"/>
    <property type="match status" value="1"/>
</dbReference>
<keyword evidence="3" id="KW-0813">Transport</keyword>
<evidence type="ECO:0000256" key="3">
    <source>
        <dbReference type="ARBA" id="ARBA00022448"/>
    </source>
</evidence>
<dbReference type="GO" id="GO:0055085">
    <property type="term" value="P:transmembrane transport"/>
    <property type="evidence" value="ECO:0007669"/>
    <property type="project" value="InterPro"/>
</dbReference>
<sequence>MNRPMLMVSAAVLTMLAGAARADAPYVDAREVARCTRLDLRNLAYPAEARRAGQGGEVTVGGVVLPDGTLSDVTVLKSSGHAVLDDAVTAAFKTIHCVADEGAQPIRMKLVANFSLR</sequence>
<dbReference type="AlphaFoldDB" id="A0A6J5DCH7"/>
<evidence type="ECO:0000313" key="12">
    <source>
        <dbReference type="EMBL" id="VWB50591.1"/>
    </source>
</evidence>
<organism evidence="12 13">
    <name type="scientific">Burkholderia paludis</name>
    <dbReference type="NCBI Taxonomy" id="1506587"/>
    <lineage>
        <taxon>Bacteria</taxon>
        <taxon>Pseudomonadati</taxon>
        <taxon>Pseudomonadota</taxon>
        <taxon>Betaproteobacteria</taxon>
        <taxon>Burkholderiales</taxon>
        <taxon>Burkholderiaceae</taxon>
        <taxon>Burkholderia</taxon>
        <taxon>Burkholderia cepacia complex</taxon>
    </lineage>
</organism>
<proteinExistence type="inferred from homology"/>
<feature type="domain" description="TonB C-terminal" evidence="11">
    <location>
        <begin position="30"/>
        <end position="117"/>
    </location>
</feature>
<dbReference type="Gene3D" id="3.30.1150.10">
    <property type="match status" value="1"/>
</dbReference>
<feature type="chain" id="PRO_5044425462" evidence="10">
    <location>
        <begin position="23"/>
        <end position="117"/>
    </location>
</feature>
<evidence type="ECO:0000256" key="7">
    <source>
        <dbReference type="ARBA" id="ARBA00022927"/>
    </source>
</evidence>
<evidence type="ECO:0000259" key="11">
    <source>
        <dbReference type="PROSITE" id="PS52015"/>
    </source>
</evidence>
<dbReference type="InterPro" id="IPR037682">
    <property type="entry name" value="TonB_C"/>
</dbReference>
<keyword evidence="13" id="KW-1185">Reference proteome</keyword>
<dbReference type="GO" id="GO:0015031">
    <property type="term" value="P:protein transport"/>
    <property type="evidence" value="ECO:0007669"/>
    <property type="project" value="UniProtKB-KW"/>
</dbReference>
<dbReference type="SUPFAM" id="SSF74653">
    <property type="entry name" value="TolA/TonB C-terminal domain"/>
    <property type="match status" value="1"/>
</dbReference>
<evidence type="ECO:0000313" key="13">
    <source>
        <dbReference type="Proteomes" id="UP000494330"/>
    </source>
</evidence>
<evidence type="ECO:0000256" key="8">
    <source>
        <dbReference type="ARBA" id="ARBA00022989"/>
    </source>
</evidence>
<keyword evidence="6" id="KW-0812">Transmembrane</keyword>
<feature type="signal peptide" evidence="10">
    <location>
        <begin position="1"/>
        <end position="22"/>
    </location>
</feature>
<gene>
    <name evidence="12" type="ORF">BPA30113_02181</name>
</gene>
<dbReference type="PANTHER" id="PTHR33446">
    <property type="entry name" value="PROTEIN TONB-RELATED"/>
    <property type="match status" value="1"/>
</dbReference>
<comment type="similarity">
    <text evidence="2">Belongs to the TonB family.</text>
</comment>
<keyword evidence="5" id="KW-0997">Cell inner membrane</keyword>
<dbReference type="Proteomes" id="UP000494330">
    <property type="component" value="Unassembled WGS sequence"/>
</dbReference>
<dbReference type="InterPro" id="IPR006260">
    <property type="entry name" value="TonB/TolA_C"/>
</dbReference>
<evidence type="ECO:0000256" key="1">
    <source>
        <dbReference type="ARBA" id="ARBA00004383"/>
    </source>
</evidence>
<keyword evidence="4" id="KW-1003">Cell membrane</keyword>
<keyword evidence="10" id="KW-0732">Signal</keyword>
<evidence type="ECO:0000256" key="4">
    <source>
        <dbReference type="ARBA" id="ARBA00022475"/>
    </source>
</evidence>
<evidence type="ECO:0000256" key="6">
    <source>
        <dbReference type="ARBA" id="ARBA00022692"/>
    </source>
</evidence>
<dbReference type="InterPro" id="IPR051045">
    <property type="entry name" value="TonB-dependent_transducer"/>
</dbReference>
<name>A0A6J5DCH7_9BURK</name>